<dbReference type="InterPro" id="IPR017969">
    <property type="entry name" value="Heavy-metal-associated_CS"/>
</dbReference>
<dbReference type="CDD" id="cd00371">
    <property type="entry name" value="HMA"/>
    <property type="match status" value="1"/>
</dbReference>
<dbReference type="RefSeq" id="WP_210055549.1">
    <property type="nucleotide sequence ID" value="NZ_BAAAMH010000009.1"/>
</dbReference>
<dbReference type="PROSITE" id="PS01047">
    <property type="entry name" value="HMA_1"/>
    <property type="match status" value="1"/>
</dbReference>
<name>A0ABS4Z8E3_9ACTN</name>
<dbReference type="Gene3D" id="3.30.70.100">
    <property type="match status" value="1"/>
</dbReference>
<dbReference type="InterPro" id="IPR036163">
    <property type="entry name" value="HMA_dom_sf"/>
</dbReference>
<dbReference type="PRINTS" id="PR00944">
    <property type="entry name" value="CUEXPORT"/>
</dbReference>
<dbReference type="InterPro" id="IPR000428">
    <property type="entry name" value="Cu-bd"/>
</dbReference>
<evidence type="ECO:0000313" key="3">
    <source>
        <dbReference type="EMBL" id="MBP2417239.1"/>
    </source>
</evidence>
<reference evidence="3 4" key="1">
    <citation type="submission" date="2021-03" db="EMBL/GenBank/DDBJ databases">
        <title>Sequencing the genomes of 1000 actinobacteria strains.</title>
        <authorList>
            <person name="Klenk H.-P."/>
        </authorList>
    </citation>
    <scope>NUCLEOTIDE SEQUENCE [LARGE SCALE GENOMIC DNA]</scope>
    <source>
        <strain evidence="3 4">DSM 12936</strain>
    </source>
</reference>
<dbReference type="SUPFAM" id="SSF55008">
    <property type="entry name" value="HMA, heavy metal-associated domain"/>
    <property type="match status" value="1"/>
</dbReference>
<proteinExistence type="predicted"/>
<keyword evidence="4" id="KW-1185">Reference proteome</keyword>
<dbReference type="Proteomes" id="UP000758168">
    <property type="component" value="Unassembled WGS sequence"/>
</dbReference>
<accession>A0ABS4Z8E3</accession>
<comment type="caution">
    <text evidence="3">The sequence shown here is derived from an EMBL/GenBank/DDBJ whole genome shotgun (WGS) entry which is preliminary data.</text>
</comment>
<dbReference type="EMBL" id="JAGIOB010000001">
    <property type="protein sequence ID" value="MBP2417239.1"/>
    <property type="molecule type" value="Genomic_DNA"/>
</dbReference>
<dbReference type="InterPro" id="IPR006121">
    <property type="entry name" value="HMA_dom"/>
</dbReference>
<evidence type="ECO:0000259" key="2">
    <source>
        <dbReference type="PROSITE" id="PS50846"/>
    </source>
</evidence>
<feature type="domain" description="HMA" evidence="2">
    <location>
        <begin position="8"/>
        <end position="73"/>
    </location>
</feature>
<gene>
    <name evidence="3" type="ORF">JOF54_002161</name>
</gene>
<evidence type="ECO:0000256" key="1">
    <source>
        <dbReference type="ARBA" id="ARBA00022723"/>
    </source>
</evidence>
<sequence length="73" mass="7590">MTDPTTASTRTYQVTGMTCQHCVNAVTEEVSGVPGVTAVRVDLERGELAVTSSTDVERSALAAAVDEAGYTLV</sequence>
<organism evidence="3 4">
    <name type="scientific">Microlunatus capsulatus</name>
    <dbReference type="NCBI Taxonomy" id="99117"/>
    <lineage>
        <taxon>Bacteria</taxon>
        <taxon>Bacillati</taxon>
        <taxon>Actinomycetota</taxon>
        <taxon>Actinomycetes</taxon>
        <taxon>Propionibacteriales</taxon>
        <taxon>Propionibacteriaceae</taxon>
        <taxon>Microlunatus</taxon>
    </lineage>
</organism>
<keyword evidence="1" id="KW-0479">Metal-binding</keyword>
<protein>
    <submittedName>
        <fullName evidence="3">Copper ion binding protein</fullName>
    </submittedName>
</protein>
<dbReference type="Pfam" id="PF00403">
    <property type="entry name" value="HMA"/>
    <property type="match status" value="1"/>
</dbReference>
<dbReference type="PROSITE" id="PS50846">
    <property type="entry name" value="HMA_2"/>
    <property type="match status" value="1"/>
</dbReference>
<evidence type="ECO:0000313" key="4">
    <source>
        <dbReference type="Proteomes" id="UP000758168"/>
    </source>
</evidence>